<dbReference type="AlphaFoldDB" id="A0A9Q0N9T0"/>
<accession>A0A9Q0N9T0</accession>
<proteinExistence type="predicted"/>
<sequence>LRVSSANDSIDFVPKKIDFIGISKRSSKRRVEATWKMTLTRSSITAPAPETTTCAPEITTTPKPQPPWKAGVDSHSQKCQAALKFYVGPTYKTAKTLLDAFLALIPKLETLTQSRSNILSSNSIAILETISIMSNVGNSPKGILDGFQSVLHIVAADYRSIISSLEVYIDIDTSVVTNAITDLEASIYQIIVDYQNADPLTVCDDKIDYEPVLKSIQNLTNAVASIAKSSRQVCKNDADARDALYILAIIFDHLVIIGHATNVSIAAELNKLCGTISKPWSQCLNVIDRLVSGITEALSALVRTVLEAVELVLEAIVDLAKSLNAVLKSVFGIVQNVTKTLTKTVSGTLTGVTGSLGGITKILNA</sequence>
<dbReference type="EMBL" id="WJQU01000001">
    <property type="protein sequence ID" value="KAJ6646412.1"/>
    <property type="molecule type" value="Genomic_DNA"/>
</dbReference>
<dbReference type="OrthoDB" id="10440730at2759"/>
<organism evidence="1 2">
    <name type="scientific">Pseudolycoriella hygida</name>
    <dbReference type="NCBI Taxonomy" id="35572"/>
    <lineage>
        <taxon>Eukaryota</taxon>
        <taxon>Metazoa</taxon>
        <taxon>Ecdysozoa</taxon>
        <taxon>Arthropoda</taxon>
        <taxon>Hexapoda</taxon>
        <taxon>Insecta</taxon>
        <taxon>Pterygota</taxon>
        <taxon>Neoptera</taxon>
        <taxon>Endopterygota</taxon>
        <taxon>Diptera</taxon>
        <taxon>Nematocera</taxon>
        <taxon>Sciaroidea</taxon>
        <taxon>Sciaridae</taxon>
        <taxon>Pseudolycoriella</taxon>
    </lineage>
</organism>
<name>A0A9Q0N9T0_9DIPT</name>
<feature type="non-terminal residue" evidence="1">
    <location>
        <position position="1"/>
    </location>
</feature>
<feature type="non-terminal residue" evidence="1">
    <location>
        <position position="365"/>
    </location>
</feature>
<evidence type="ECO:0000313" key="1">
    <source>
        <dbReference type="EMBL" id="KAJ6646412.1"/>
    </source>
</evidence>
<evidence type="ECO:0000313" key="2">
    <source>
        <dbReference type="Proteomes" id="UP001151699"/>
    </source>
</evidence>
<comment type="caution">
    <text evidence="1">The sequence shown here is derived from an EMBL/GenBank/DDBJ whole genome shotgun (WGS) entry which is preliminary data.</text>
</comment>
<keyword evidence="2" id="KW-1185">Reference proteome</keyword>
<gene>
    <name evidence="1" type="ORF">Bhyg_01623</name>
</gene>
<dbReference type="Proteomes" id="UP001151699">
    <property type="component" value="Chromosome A"/>
</dbReference>
<reference evidence="1" key="1">
    <citation type="submission" date="2022-07" db="EMBL/GenBank/DDBJ databases">
        <authorList>
            <person name="Trinca V."/>
            <person name="Uliana J.V.C."/>
            <person name="Torres T.T."/>
            <person name="Ward R.J."/>
            <person name="Monesi N."/>
        </authorList>
    </citation>
    <scope>NUCLEOTIDE SEQUENCE</scope>
    <source>
        <strain evidence="1">HSMRA1968</strain>
        <tissue evidence="1">Whole embryos</tissue>
    </source>
</reference>
<protein>
    <submittedName>
        <fullName evidence="1">Uncharacterized protein</fullName>
    </submittedName>
</protein>